<dbReference type="RefSeq" id="XP_016233244.1">
    <property type="nucleotide sequence ID" value="XM_016382541.1"/>
</dbReference>
<gene>
    <name evidence="1" type="ORF">PV08_08215</name>
</gene>
<accession>A0A0D2B2C8</accession>
<proteinExistence type="predicted"/>
<dbReference type="EMBL" id="KN847497">
    <property type="protein sequence ID" value="KIW13028.1"/>
    <property type="molecule type" value="Genomic_DNA"/>
</dbReference>
<dbReference type="STRING" id="91928.A0A0D2B2C8"/>
<evidence type="ECO:0000313" key="2">
    <source>
        <dbReference type="Proteomes" id="UP000053328"/>
    </source>
</evidence>
<dbReference type="HOGENOM" id="CLU_074847_0_0_1"/>
<sequence length="190" mass="20476">MNKIAQKGVLTQVRNAQQALDMLNGNGKPQAILVADAGVASRVNNDVIDKLIEYVRGGGIVVLAGSFSSSIRPSDMCKYSRKWNLPWKNGSYCRTTVHLNRSAEGVPRSGLPASYSQKALFLTNVDNNAAWYLPNEHSRTESHVFSPEPVPTSETPAAFAKVGNGWLGYIGDVNGEEETDAVLLGMLGLA</sequence>
<keyword evidence="2" id="KW-1185">Reference proteome</keyword>
<dbReference type="OrthoDB" id="245563at2759"/>
<organism evidence="1 2">
    <name type="scientific">Exophiala spinifera</name>
    <dbReference type="NCBI Taxonomy" id="91928"/>
    <lineage>
        <taxon>Eukaryota</taxon>
        <taxon>Fungi</taxon>
        <taxon>Dikarya</taxon>
        <taxon>Ascomycota</taxon>
        <taxon>Pezizomycotina</taxon>
        <taxon>Eurotiomycetes</taxon>
        <taxon>Chaetothyriomycetidae</taxon>
        <taxon>Chaetothyriales</taxon>
        <taxon>Herpotrichiellaceae</taxon>
        <taxon>Exophiala</taxon>
    </lineage>
</organism>
<protein>
    <submittedName>
        <fullName evidence="1">Uncharacterized protein</fullName>
    </submittedName>
</protein>
<evidence type="ECO:0000313" key="1">
    <source>
        <dbReference type="EMBL" id="KIW13028.1"/>
    </source>
</evidence>
<dbReference type="GeneID" id="27335298"/>
<reference evidence="1 2" key="1">
    <citation type="submission" date="2015-01" db="EMBL/GenBank/DDBJ databases">
        <title>The Genome Sequence of Exophiala spinifera CBS89968.</title>
        <authorList>
            <consortium name="The Broad Institute Genomics Platform"/>
            <person name="Cuomo C."/>
            <person name="de Hoog S."/>
            <person name="Gorbushina A."/>
            <person name="Stielow B."/>
            <person name="Teixiera M."/>
            <person name="Abouelleil A."/>
            <person name="Chapman S.B."/>
            <person name="Priest M."/>
            <person name="Young S.K."/>
            <person name="Wortman J."/>
            <person name="Nusbaum C."/>
            <person name="Birren B."/>
        </authorList>
    </citation>
    <scope>NUCLEOTIDE SEQUENCE [LARGE SCALE GENOMIC DNA]</scope>
    <source>
        <strain evidence="1 2">CBS 89968</strain>
    </source>
</reference>
<name>A0A0D2B2C8_9EURO</name>
<dbReference type="Proteomes" id="UP000053328">
    <property type="component" value="Unassembled WGS sequence"/>
</dbReference>
<dbReference type="VEuPathDB" id="FungiDB:PV08_08215"/>
<dbReference type="AlphaFoldDB" id="A0A0D2B2C8"/>